<dbReference type="AlphaFoldDB" id="A0A9X3ET87"/>
<accession>A0A9X3ET87</accession>
<dbReference type="PROSITE" id="PS51257">
    <property type="entry name" value="PROKAR_LIPOPROTEIN"/>
    <property type="match status" value="1"/>
</dbReference>
<feature type="compositionally biased region" description="Low complexity" evidence="1">
    <location>
        <begin position="56"/>
        <end position="73"/>
    </location>
</feature>
<name>A0A9X3ET87_9BACT</name>
<feature type="signal peptide" evidence="2">
    <location>
        <begin position="1"/>
        <end position="21"/>
    </location>
</feature>
<evidence type="ECO:0000256" key="2">
    <source>
        <dbReference type="SAM" id="SignalP"/>
    </source>
</evidence>
<organism evidence="3 4">
    <name type="scientific">Nannocystis pusilla</name>
    <dbReference type="NCBI Taxonomy" id="889268"/>
    <lineage>
        <taxon>Bacteria</taxon>
        <taxon>Pseudomonadati</taxon>
        <taxon>Myxococcota</taxon>
        <taxon>Polyangia</taxon>
        <taxon>Nannocystales</taxon>
        <taxon>Nannocystaceae</taxon>
        <taxon>Nannocystis</taxon>
    </lineage>
</organism>
<keyword evidence="4" id="KW-1185">Reference proteome</keyword>
<dbReference type="Proteomes" id="UP001150924">
    <property type="component" value="Unassembled WGS sequence"/>
</dbReference>
<dbReference type="RefSeq" id="WP_267772403.1">
    <property type="nucleotide sequence ID" value="NZ_JAPNKE010000002.1"/>
</dbReference>
<protein>
    <submittedName>
        <fullName evidence="3">Uncharacterized protein</fullName>
    </submittedName>
</protein>
<evidence type="ECO:0000313" key="4">
    <source>
        <dbReference type="Proteomes" id="UP001150924"/>
    </source>
</evidence>
<gene>
    <name evidence="3" type="ORF">OV079_30015</name>
</gene>
<reference evidence="3" key="1">
    <citation type="submission" date="2022-11" db="EMBL/GenBank/DDBJ databases">
        <title>Minimal conservation of predation-associated metabolite biosynthetic gene clusters underscores biosynthetic potential of Myxococcota including descriptions for ten novel species: Archangium lansinium sp. nov., Myxococcus landrumus sp. nov., Nannocystis bai.</title>
        <authorList>
            <person name="Ahearne A."/>
            <person name="Stevens C."/>
            <person name="Phillips K."/>
        </authorList>
    </citation>
    <scope>NUCLEOTIDE SEQUENCE</scope>
    <source>
        <strain evidence="3">Na p29</strain>
    </source>
</reference>
<feature type="region of interest" description="Disordered" evidence="1">
    <location>
        <begin position="21"/>
        <end position="73"/>
    </location>
</feature>
<sequence length="194" mass="19437">MRMPRWWGCLILGLACGPSTPGGSTGSTGASTSASSGGTTSSGTSSGDPVTTAGGTVITPTGEATGTTSSTGDATTAVGECVVDPAHDLCSEGCDAIEDCCKCNRPTPLPPDVGGCAIPSGIVATLCPWSIDEVRLDGEPLAEGESECGEPPGMWVQYEQNGDRIVKLCGEACATYLSGSFAELVMEVAFCEAA</sequence>
<evidence type="ECO:0000256" key="1">
    <source>
        <dbReference type="SAM" id="MobiDB-lite"/>
    </source>
</evidence>
<feature type="chain" id="PRO_5040766414" evidence="2">
    <location>
        <begin position="22"/>
        <end position="194"/>
    </location>
</feature>
<comment type="caution">
    <text evidence="3">The sequence shown here is derived from an EMBL/GenBank/DDBJ whole genome shotgun (WGS) entry which is preliminary data.</text>
</comment>
<dbReference type="EMBL" id="JAPNKE010000002">
    <property type="protein sequence ID" value="MCY1009727.1"/>
    <property type="molecule type" value="Genomic_DNA"/>
</dbReference>
<proteinExistence type="predicted"/>
<feature type="compositionally biased region" description="Low complexity" evidence="1">
    <location>
        <begin position="21"/>
        <end position="47"/>
    </location>
</feature>
<evidence type="ECO:0000313" key="3">
    <source>
        <dbReference type="EMBL" id="MCY1009727.1"/>
    </source>
</evidence>
<keyword evidence="2" id="KW-0732">Signal</keyword>